<reference evidence="2 3" key="1">
    <citation type="journal article" date="2016" name="BMC Genomics">
        <title>Combined genomic and structural analyses of a cultured magnetotactic bacterium reveals its niche adaptation to a dynamic environment.</title>
        <authorList>
            <person name="Araujo A.C."/>
            <person name="Morillo V."/>
            <person name="Cypriano J."/>
            <person name="Teixeira L.C."/>
            <person name="Leao P."/>
            <person name="Lyra S."/>
            <person name="Almeida L.G."/>
            <person name="Bazylinski D.A."/>
            <person name="Vasconcellos A.T."/>
            <person name="Abreu F."/>
            <person name="Lins U."/>
        </authorList>
    </citation>
    <scope>NUCLEOTIDE SEQUENCE [LARGE SCALE GENOMIC DNA]</scope>
    <source>
        <strain evidence="2 3">IT-1</strain>
    </source>
</reference>
<dbReference type="Gene3D" id="3.40.190.10">
    <property type="entry name" value="Periplasmic binding protein-like II"/>
    <property type="match status" value="2"/>
</dbReference>
<protein>
    <submittedName>
        <fullName evidence="2">Putative phosphonate ABC transporter periplasmic phosphonate-binding protein</fullName>
    </submittedName>
</protein>
<dbReference type="SUPFAM" id="SSF53850">
    <property type="entry name" value="Periplasmic binding protein-like II"/>
    <property type="match status" value="1"/>
</dbReference>
<dbReference type="STRING" id="1434232.MAIT1_00212"/>
<feature type="signal peptide" evidence="1">
    <location>
        <begin position="1"/>
        <end position="19"/>
    </location>
</feature>
<dbReference type="PANTHER" id="PTHR35841:SF1">
    <property type="entry name" value="PHOSPHONATES-BINDING PERIPLASMIC PROTEIN"/>
    <property type="match status" value="1"/>
</dbReference>
<sequence>MALLLALLIGVGAPPPVQAMEEPLVMGVFPRRNAKATYRMFSPLASYLETMLKRPVRLETGKDFPTFWKKVEERALDLVHFNQLHYIRAHDKFGYDAILMNEEFGESTLSGSLVVRANSGIRTLDDLRGKTILFGGGRSAMMSFVAPRYLLMQAGLKESDYISKYALNPPNAALSVAHHQAEAAGIGQVVLRLPTVTSRIEPGQLTTLAVGDPLPHLPWAVKSDMPSELQRRIQKLMVDLAGTAAGRKVLASAGLTALLAAEDGDFDPHRKMINAVFDAQ</sequence>
<dbReference type="CDD" id="cd01071">
    <property type="entry name" value="PBP2_PhnD_like"/>
    <property type="match status" value="1"/>
</dbReference>
<comment type="caution">
    <text evidence="2">The sequence shown here is derived from an EMBL/GenBank/DDBJ whole genome shotgun (WGS) entry which is preliminary data.</text>
</comment>
<proteinExistence type="predicted"/>
<name>A0A1Y2K8X9_9PROT</name>
<dbReference type="Pfam" id="PF12974">
    <property type="entry name" value="Phosphonate-bd"/>
    <property type="match status" value="1"/>
</dbReference>
<gene>
    <name evidence="2" type="ORF">MAIT1_00212</name>
</gene>
<feature type="chain" id="PRO_5012079018" evidence="1">
    <location>
        <begin position="20"/>
        <end position="280"/>
    </location>
</feature>
<dbReference type="EMBL" id="LVJN01000015">
    <property type="protein sequence ID" value="OSM06906.1"/>
    <property type="molecule type" value="Genomic_DNA"/>
</dbReference>
<keyword evidence="3" id="KW-1185">Reference proteome</keyword>
<evidence type="ECO:0000313" key="2">
    <source>
        <dbReference type="EMBL" id="OSM06906.1"/>
    </source>
</evidence>
<keyword evidence="1" id="KW-0732">Signal</keyword>
<organism evidence="2 3">
    <name type="scientific">Magnetofaba australis IT-1</name>
    <dbReference type="NCBI Taxonomy" id="1434232"/>
    <lineage>
        <taxon>Bacteria</taxon>
        <taxon>Pseudomonadati</taxon>
        <taxon>Pseudomonadota</taxon>
        <taxon>Magnetococcia</taxon>
        <taxon>Magnetococcales</taxon>
        <taxon>Magnetococcaceae</taxon>
        <taxon>Magnetofaba</taxon>
    </lineage>
</organism>
<accession>A0A1Y2K8X9</accession>
<dbReference type="AlphaFoldDB" id="A0A1Y2K8X9"/>
<dbReference type="PANTHER" id="PTHR35841">
    <property type="entry name" value="PHOSPHONATES-BINDING PERIPLASMIC PROTEIN"/>
    <property type="match status" value="1"/>
</dbReference>
<evidence type="ECO:0000313" key="3">
    <source>
        <dbReference type="Proteomes" id="UP000194003"/>
    </source>
</evidence>
<dbReference type="Proteomes" id="UP000194003">
    <property type="component" value="Unassembled WGS sequence"/>
</dbReference>
<evidence type="ECO:0000256" key="1">
    <source>
        <dbReference type="SAM" id="SignalP"/>
    </source>
</evidence>